<dbReference type="Pfam" id="PF07534">
    <property type="entry name" value="TLD"/>
    <property type="match status" value="1"/>
</dbReference>
<dbReference type="PANTHER" id="PTHR24410:SF23">
    <property type="entry name" value="BTB DOMAIN-CONTAINING PROTEIN-RELATED"/>
    <property type="match status" value="1"/>
</dbReference>
<evidence type="ECO:0000259" key="2">
    <source>
        <dbReference type="PROSITE" id="PS51886"/>
    </source>
</evidence>
<dbReference type="HOGENOM" id="CLU_021542_0_1_1"/>
<dbReference type="PROSITE" id="PS50097">
    <property type="entry name" value="BTB"/>
    <property type="match status" value="1"/>
</dbReference>
<evidence type="ECO:0000313" key="4">
    <source>
        <dbReference type="Proteomes" id="UP000022910"/>
    </source>
</evidence>
<dbReference type="PROSITE" id="PS51886">
    <property type="entry name" value="TLDC"/>
    <property type="match status" value="1"/>
</dbReference>
<organism evidence="3 4">
    <name type="scientific">Rhizophagus irregularis (strain DAOM 197198w)</name>
    <name type="common">Glomus intraradices</name>
    <dbReference type="NCBI Taxonomy" id="1432141"/>
    <lineage>
        <taxon>Eukaryota</taxon>
        <taxon>Fungi</taxon>
        <taxon>Fungi incertae sedis</taxon>
        <taxon>Mucoromycota</taxon>
        <taxon>Glomeromycotina</taxon>
        <taxon>Glomeromycetes</taxon>
        <taxon>Glomerales</taxon>
        <taxon>Glomeraceae</taxon>
        <taxon>Rhizophagus</taxon>
    </lineage>
</organism>
<sequence>MFSKFLVELVSNDYEKLFETEIGYDVVMYAGEEPNVKEIHAHSNILCIRSIYFRAAFSNKWAEKKDGKFILRKPNISPYLFNTIIRFIYCGNIELKNLQGSDVLKLLIAVDELNIQQLVSHIQEYLIEYQTEFLYQNSTDILETVYQHETFTDLWNFCLEKIYDLNMNEIEVWESLLTWCLCQQNMESDQTKWNFFYKVYIYKEILPKDLIHNLLEFYIVPNIKPKTNTAPSRKLKLNPTLIQSNHIPLFASWIDRKDSSYNKNEIPYEFKLLYHSNRVGFSAESFHQNCDNKGATIWVAKIQGPTQLIGGYNPLDWNGNDEWKPTTDSFMFSFTDGKNISTAKLGYVKKPNYAIYCDNSQGPHMGYFYCKGYNIWNTYGGNFYPNIGIPTSNFSVDYYEVFQVIIK</sequence>
<dbReference type="InterPro" id="IPR000210">
    <property type="entry name" value="BTB/POZ_dom"/>
</dbReference>
<dbReference type="InterPro" id="IPR051481">
    <property type="entry name" value="BTB-POZ/Galectin-3-binding"/>
</dbReference>
<accession>A0A015J8G1</accession>
<dbReference type="SUPFAM" id="SSF54695">
    <property type="entry name" value="POZ domain"/>
    <property type="match status" value="1"/>
</dbReference>
<dbReference type="Pfam" id="PF00651">
    <property type="entry name" value="BTB"/>
    <property type="match status" value="1"/>
</dbReference>
<feature type="domain" description="TLDc" evidence="2">
    <location>
        <begin position="240"/>
        <end position="405"/>
    </location>
</feature>
<dbReference type="InterPro" id="IPR006571">
    <property type="entry name" value="TLDc_dom"/>
</dbReference>
<dbReference type="InterPro" id="IPR011333">
    <property type="entry name" value="SKP1/BTB/POZ_sf"/>
</dbReference>
<dbReference type="STRING" id="1432141.A0A015J8G1"/>
<dbReference type="EMBL" id="JEMT01024083">
    <property type="protein sequence ID" value="EXX63140.1"/>
    <property type="molecule type" value="Genomic_DNA"/>
</dbReference>
<protein>
    <recommendedName>
        <fullName evidence="5">Btb/poz domain-containing protein 19-like</fullName>
    </recommendedName>
</protein>
<dbReference type="AlphaFoldDB" id="A0A015J8G1"/>
<feature type="domain" description="BTB" evidence="1">
    <location>
        <begin position="24"/>
        <end position="97"/>
    </location>
</feature>
<dbReference type="Gene3D" id="3.30.710.10">
    <property type="entry name" value="Potassium Channel Kv1.1, Chain A"/>
    <property type="match status" value="1"/>
</dbReference>
<evidence type="ECO:0000313" key="3">
    <source>
        <dbReference type="EMBL" id="EXX63140.1"/>
    </source>
</evidence>
<reference evidence="3 4" key="1">
    <citation type="submission" date="2014-02" db="EMBL/GenBank/DDBJ databases">
        <title>Single nucleus genome sequencing reveals high similarity among nuclei of an endomycorrhizal fungus.</title>
        <authorList>
            <person name="Lin K."/>
            <person name="Geurts R."/>
            <person name="Zhang Z."/>
            <person name="Limpens E."/>
            <person name="Saunders D.G."/>
            <person name="Mu D."/>
            <person name="Pang E."/>
            <person name="Cao H."/>
            <person name="Cha H."/>
            <person name="Lin T."/>
            <person name="Zhou Q."/>
            <person name="Shang Y."/>
            <person name="Li Y."/>
            <person name="Ivanov S."/>
            <person name="Sharma T."/>
            <person name="Velzen R.V."/>
            <person name="Ruijter N.D."/>
            <person name="Aanen D.K."/>
            <person name="Win J."/>
            <person name="Kamoun S."/>
            <person name="Bisseling T."/>
            <person name="Huang S."/>
        </authorList>
    </citation>
    <scope>NUCLEOTIDE SEQUENCE [LARGE SCALE GENOMIC DNA]</scope>
    <source>
        <strain evidence="4">DAOM197198w</strain>
    </source>
</reference>
<evidence type="ECO:0008006" key="5">
    <source>
        <dbReference type="Google" id="ProtNLM"/>
    </source>
</evidence>
<proteinExistence type="predicted"/>
<dbReference type="CDD" id="cd18186">
    <property type="entry name" value="BTB_POZ_ZBTB_KLHL-like"/>
    <property type="match status" value="1"/>
</dbReference>
<name>A0A015J8G1_RHIIW</name>
<dbReference type="PANTHER" id="PTHR24410">
    <property type="entry name" value="HL07962P-RELATED"/>
    <property type="match status" value="1"/>
</dbReference>
<gene>
    <name evidence="3" type="ORF">RirG_154970</name>
</gene>
<keyword evidence="4" id="KW-1185">Reference proteome</keyword>
<evidence type="ECO:0000259" key="1">
    <source>
        <dbReference type="PROSITE" id="PS50097"/>
    </source>
</evidence>
<comment type="caution">
    <text evidence="3">The sequence shown here is derived from an EMBL/GenBank/DDBJ whole genome shotgun (WGS) entry which is preliminary data.</text>
</comment>
<dbReference type="Proteomes" id="UP000022910">
    <property type="component" value="Unassembled WGS sequence"/>
</dbReference>
<dbReference type="SMART" id="SM00225">
    <property type="entry name" value="BTB"/>
    <property type="match status" value="1"/>
</dbReference>